<proteinExistence type="predicted"/>
<sequence>MIPGFIYKKFMKKPDDLRPYKVIVLTHEPIDDDGKVIFIFSSMHTSDKIKCVVTDEVANEIQSHLFGLLTLKNVVVDKQGDIYGDYVSFEGEQ</sequence>
<accession>A0A4Y5TV05</accession>
<dbReference type="Proteomes" id="UP000318470">
    <property type="component" value="Segment"/>
</dbReference>
<dbReference type="KEGG" id="vg:55616212"/>
<keyword evidence="1" id="KW-0121">Carboxypeptidase</keyword>
<dbReference type="EMBL" id="MK795384">
    <property type="protein sequence ID" value="QDB73183.1"/>
    <property type="molecule type" value="Genomic_DNA"/>
</dbReference>
<dbReference type="RefSeq" id="YP_009845657.1">
    <property type="nucleotide sequence ID" value="NC_048765.1"/>
</dbReference>
<keyword evidence="1" id="KW-0378">Hydrolase</keyword>
<evidence type="ECO:0000313" key="1">
    <source>
        <dbReference type="EMBL" id="QDB73183.1"/>
    </source>
</evidence>
<keyword evidence="2" id="KW-1185">Reference proteome</keyword>
<keyword evidence="1" id="KW-0645">Protease</keyword>
<dbReference type="GeneID" id="55616212"/>
<name>A0A4Y5TV05_9CAUD</name>
<evidence type="ECO:0000313" key="2">
    <source>
        <dbReference type="Proteomes" id="UP000318470"/>
    </source>
</evidence>
<reference evidence="1 2" key="1">
    <citation type="submission" date="2019-04" db="EMBL/GenBank/DDBJ databases">
        <authorList>
            <person name="Gao M."/>
            <person name="Bai C."/>
            <person name="Tong Y."/>
            <person name="Xu X."/>
        </authorList>
    </citation>
    <scope>NUCLEOTIDE SEQUENCE [LARGE SCALE GENOMIC DNA]</scope>
    <source>
        <strain evidence="1 2">Vibrio alginolyticus VA1</strain>
    </source>
</reference>
<protein>
    <submittedName>
        <fullName evidence="1">Zinc carboxypeptidase-like protein</fullName>
    </submittedName>
</protein>
<organism evidence="1 2">
    <name type="scientific">Vibrio phage VAP7</name>
    <dbReference type="NCBI Taxonomy" id="2584487"/>
    <lineage>
        <taxon>Viruses</taxon>
        <taxon>Duplodnaviria</taxon>
        <taxon>Heunggongvirae</taxon>
        <taxon>Uroviricota</taxon>
        <taxon>Caudoviricetes</taxon>
        <taxon>Pantevenvirales</taxon>
        <taxon>Ackermannviridae</taxon>
        <taxon>Vapseptimavirus</taxon>
        <taxon>Vapseptimavirus VAP7</taxon>
    </lineage>
</organism>
<dbReference type="GO" id="GO:0004180">
    <property type="term" value="F:carboxypeptidase activity"/>
    <property type="evidence" value="ECO:0007669"/>
    <property type="project" value="UniProtKB-KW"/>
</dbReference>